<keyword evidence="2" id="KW-1185">Reference proteome</keyword>
<dbReference type="AlphaFoldDB" id="A0A077ZQW5"/>
<dbReference type="OrthoDB" id="5841934at2759"/>
<protein>
    <submittedName>
        <fullName evidence="1">Uncharacterized protein</fullName>
    </submittedName>
</protein>
<accession>A0A077ZQW5</accession>
<evidence type="ECO:0000313" key="1">
    <source>
        <dbReference type="EMBL" id="CDW61205.1"/>
    </source>
</evidence>
<feature type="non-terminal residue" evidence="1">
    <location>
        <position position="234"/>
    </location>
</feature>
<dbReference type="STRING" id="36087.A0A077ZQW5"/>
<organism evidence="1 2">
    <name type="scientific">Trichuris trichiura</name>
    <name type="common">Whipworm</name>
    <name type="synonym">Trichocephalus trichiurus</name>
    <dbReference type="NCBI Taxonomy" id="36087"/>
    <lineage>
        <taxon>Eukaryota</taxon>
        <taxon>Metazoa</taxon>
        <taxon>Ecdysozoa</taxon>
        <taxon>Nematoda</taxon>
        <taxon>Enoplea</taxon>
        <taxon>Dorylaimia</taxon>
        <taxon>Trichinellida</taxon>
        <taxon>Trichuridae</taxon>
        <taxon>Trichuris</taxon>
    </lineage>
</organism>
<reference evidence="1" key="2">
    <citation type="submission" date="2014-03" db="EMBL/GenBank/DDBJ databases">
        <title>The whipworm genome and dual-species transcriptomics of an intimate host-pathogen interaction.</title>
        <authorList>
            <person name="Foth B.J."/>
            <person name="Tsai I.J."/>
            <person name="Reid A.J."/>
            <person name="Bancroft A.J."/>
            <person name="Nichol S."/>
            <person name="Tracey A."/>
            <person name="Holroyd N."/>
            <person name="Cotton J.A."/>
            <person name="Stanley E.J."/>
            <person name="Zarowiecki M."/>
            <person name="Liu J.Z."/>
            <person name="Huckvale T."/>
            <person name="Cooper P.J."/>
            <person name="Grencis R.K."/>
            <person name="Berriman M."/>
        </authorList>
    </citation>
    <scope>NUCLEOTIDE SEQUENCE [LARGE SCALE GENOMIC DNA]</scope>
</reference>
<dbReference type="EMBL" id="HG808169">
    <property type="protein sequence ID" value="CDW61205.1"/>
    <property type="molecule type" value="Genomic_DNA"/>
</dbReference>
<gene>
    <name evidence="1" type="ORF">TTRE_0000964401</name>
</gene>
<name>A0A077ZQW5_TRITR</name>
<sequence>MANPKAELQSILATQQQTLQQVAQFQEQFAETLQRLSLSQASTEKMVRSHPTLDTLAASISEFDYDPSTEDTFEAWFSRKKTSSTLKPRSSMMQHAFGCCYASYGQMYTRTNKASLNNDDYITYGGIVNREFQRFQLDTLSEDNFKCLIFVCGLQSPDDAAVRLKLLNKIETEPNVTIAKLVDECNHLRNLKYDTEMVQQSAGSDPLEVDKVAAKRNSRSTFTQCDRSPHKQPA</sequence>
<evidence type="ECO:0000313" key="2">
    <source>
        <dbReference type="Proteomes" id="UP000030665"/>
    </source>
</evidence>
<reference evidence="1" key="1">
    <citation type="submission" date="2014-01" db="EMBL/GenBank/DDBJ databases">
        <authorList>
            <person name="Aslett M."/>
        </authorList>
    </citation>
    <scope>NUCLEOTIDE SEQUENCE</scope>
</reference>
<proteinExistence type="predicted"/>
<dbReference type="Proteomes" id="UP000030665">
    <property type="component" value="Unassembled WGS sequence"/>
</dbReference>